<dbReference type="PANTHER" id="PTHR20863:SF76">
    <property type="entry name" value="CARRIER DOMAIN-CONTAINING PROTEIN"/>
    <property type="match status" value="1"/>
</dbReference>
<dbReference type="SUPFAM" id="SSF47336">
    <property type="entry name" value="ACP-like"/>
    <property type="match status" value="1"/>
</dbReference>
<keyword evidence="8" id="KW-1185">Reference proteome</keyword>
<keyword evidence="3" id="KW-0275">Fatty acid biosynthesis</keyword>
<comment type="function">
    <text evidence="3 5">Carrier of the growing fatty acid chain in fatty acid biosynthesis.</text>
</comment>
<keyword evidence="3" id="KW-0276">Fatty acid metabolism</keyword>
<evidence type="ECO:0000256" key="3">
    <source>
        <dbReference type="HAMAP-Rule" id="MF_01217"/>
    </source>
</evidence>
<keyword evidence="3" id="KW-0443">Lipid metabolism</keyword>
<evidence type="ECO:0000313" key="7">
    <source>
        <dbReference type="EMBL" id="MBI1620065.1"/>
    </source>
</evidence>
<comment type="caution">
    <text evidence="7">The sequence shown here is derived from an EMBL/GenBank/DDBJ whole genome shotgun (WGS) entry which is preliminary data.</text>
</comment>
<keyword evidence="3" id="KW-0444">Lipid biosynthesis</keyword>
<dbReference type="PANTHER" id="PTHR20863">
    <property type="entry name" value="ACYL CARRIER PROTEIN"/>
    <property type="match status" value="1"/>
</dbReference>
<sequence>MNNTEERLRKVVVNLLDPQCEPARENRFLKDLGADSLDMVELVMATEEEFGIEISDDQWATVKTFGDAVDLVERLLA</sequence>
<keyword evidence="3" id="KW-0963">Cytoplasm</keyword>
<organism evidence="7 8">
    <name type="scientific">Aquamicrobium zhengzhouense</name>
    <dbReference type="NCBI Taxonomy" id="2781738"/>
    <lineage>
        <taxon>Bacteria</taxon>
        <taxon>Pseudomonadati</taxon>
        <taxon>Pseudomonadota</taxon>
        <taxon>Alphaproteobacteria</taxon>
        <taxon>Hyphomicrobiales</taxon>
        <taxon>Phyllobacteriaceae</taxon>
        <taxon>Aquamicrobium</taxon>
    </lineage>
</organism>
<evidence type="ECO:0000256" key="2">
    <source>
        <dbReference type="ARBA" id="ARBA00022553"/>
    </source>
</evidence>
<dbReference type="HAMAP" id="MF_01217">
    <property type="entry name" value="Acyl_carrier"/>
    <property type="match status" value="1"/>
</dbReference>
<gene>
    <name evidence="3 7" type="primary">acpP</name>
    <name evidence="7" type="ORF">IOD40_05225</name>
</gene>
<dbReference type="RefSeq" id="WP_198475013.1">
    <property type="nucleotide sequence ID" value="NZ_JADGMQ010000002.1"/>
</dbReference>
<feature type="modified residue" description="O-(pantetheine 4'-phosphoryl)serine" evidence="3">
    <location>
        <position position="36"/>
    </location>
</feature>
<evidence type="ECO:0000256" key="4">
    <source>
        <dbReference type="NCBIfam" id="TIGR00517"/>
    </source>
</evidence>
<dbReference type="EMBL" id="JADGMQ010000002">
    <property type="protein sequence ID" value="MBI1620065.1"/>
    <property type="molecule type" value="Genomic_DNA"/>
</dbReference>
<proteinExistence type="inferred from homology"/>
<protein>
    <recommendedName>
        <fullName evidence="3 4">Acyl carrier protein</fullName>
        <shortName evidence="3">ACP</shortName>
    </recommendedName>
</protein>
<evidence type="ECO:0000256" key="5">
    <source>
        <dbReference type="RuleBase" id="RU003545"/>
    </source>
</evidence>
<reference evidence="7 8" key="1">
    <citation type="submission" date="2020-10" db="EMBL/GenBank/DDBJ databases">
        <title>Aquamicrobium zhengzhouensis sp. nov., a exopolysaccharide producing bacterium isolated from farmland soil.</title>
        <authorList>
            <person name="Wang X."/>
        </authorList>
    </citation>
    <scope>NUCLEOTIDE SEQUENCE [LARGE SCALE GENOMIC DNA]</scope>
    <source>
        <strain evidence="8">cd-1</strain>
    </source>
</reference>
<comment type="PTM">
    <text evidence="3">4'-phosphopantetheine is transferred from CoA to a specific serine of apo-ACP by AcpS. This modification is essential for activity because fatty acids are bound in thioester linkage to the sulfhydryl of the prosthetic group.</text>
</comment>
<feature type="domain" description="Carrier" evidence="6">
    <location>
        <begin position="1"/>
        <end position="76"/>
    </location>
</feature>
<evidence type="ECO:0000259" key="6">
    <source>
        <dbReference type="PROSITE" id="PS50075"/>
    </source>
</evidence>
<keyword evidence="1 3" id="KW-0596">Phosphopantetheine</keyword>
<dbReference type="InterPro" id="IPR009081">
    <property type="entry name" value="PP-bd_ACP"/>
</dbReference>
<comment type="similarity">
    <text evidence="3">Belongs to the acyl carrier protein (ACP) family.</text>
</comment>
<accession>A0ABS0SBP8</accession>
<dbReference type="InterPro" id="IPR036736">
    <property type="entry name" value="ACP-like_sf"/>
</dbReference>
<evidence type="ECO:0000256" key="1">
    <source>
        <dbReference type="ARBA" id="ARBA00022450"/>
    </source>
</evidence>
<dbReference type="Gene3D" id="1.10.1200.10">
    <property type="entry name" value="ACP-like"/>
    <property type="match status" value="1"/>
</dbReference>
<comment type="pathway">
    <text evidence="3 5">Lipid metabolism; fatty acid biosynthesis.</text>
</comment>
<dbReference type="InterPro" id="IPR003231">
    <property type="entry name" value="ACP"/>
</dbReference>
<evidence type="ECO:0000313" key="8">
    <source>
        <dbReference type="Proteomes" id="UP000601789"/>
    </source>
</evidence>
<dbReference type="NCBIfam" id="NF002148">
    <property type="entry name" value="PRK00982.1-2"/>
    <property type="match status" value="1"/>
</dbReference>
<dbReference type="Proteomes" id="UP000601789">
    <property type="component" value="Unassembled WGS sequence"/>
</dbReference>
<dbReference type="PROSITE" id="PS50075">
    <property type="entry name" value="CARRIER"/>
    <property type="match status" value="1"/>
</dbReference>
<dbReference type="Pfam" id="PF00550">
    <property type="entry name" value="PP-binding"/>
    <property type="match status" value="1"/>
</dbReference>
<keyword evidence="2 3" id="KW-0597">Phosphoprotein</keyword>
<comment type="PTM">
    <text evidence="5">4'-phosphopantetheine is transferred from CoA to a specific serine of apo-ACP by acpS.</text>
</comment>
<comment type="subcellular location">
    <subcellularLocation>
        <location evidence="3">Cytoplasm</location>
    </subcellularLocation>
</comment>
<name>A0ABS0SBP8_9HYPH</name>
<dbReference type="NCBIfam" id="TIGR00517">
    <property type="entry name" value="acyl_carrier"/>
    <property type="match status" value="1"/>
</dbReference>